<keyword evidence="3" id="KW-0813">Transport</keyword>
<organism evidence="9 10">
    <name type="scientific">Haladaptatus pallidirubidus</name>
    <dbReference type="NCBI Taxonomy" id="1008152"/>
    <lineage>
        <taxon>Archaea</taxon>
        <taxon>Methanobacteriati</taxon>
        <taxon>Methanobacteriota</taxon>
        <taxon>Stenosarchaea group</taxon>
        <taxon>Halobacteria</taxon>
        <taxon>Halobacteriales</taxon>
        <taxon>Haladaptataceae</taxon>
        <taxon>Haladaptatus</taxon>
    </lineage>
</organism>
<keyword evidence="5 8" id="KW-0812">Transmembrane</keyword>
<reference evidence="9 10" key="1">
    <citation type="journal article" date="2019" name="Int. J. Syst. Evol. Microbiol.">
        <title>The Global Catalogue of Microorganisms (GCM) 10K type strain sequencing project: providing services to taxonomists for standard genome sequencing and annotation.</title>
        <authorList>
            <consortium name="The Broad Institute Genomics Platform"/>
            <consortium name="The Broad Institute Genome Sequencing Center for Infectious Disease"/>
            <person name="Wu L."/>
            <person name="Ma J."/>
        </authorList>
    </citation>
    <scope>NUCLEOTIDE SEQUENCE [LARGE SCALE GENOMIC DNA]</scope>
    <source>
        <strain evidence="9 10">JCM 17504</strain>
    </source>
</reference>
<dbReference type="GeneID" id="68615990"/>
<dbReference type="EMBL" id="BAABKX010000008">
    <property type="protein sequence ID" value="GAA5050976.1"/>
    <property type="molecule type" value="Genomic_DNA"/>
</dbReference>
<dbReference type="Pfam" id="PF03591">
    <property type="entry name" value="AzlC"/>
    <property type="match status" value="1"/>
</dbReference>
<evidence type="ECO:0000256" key="2">
    <source>
        <dbReference type="ARBA" id="ARBA00010735"/>
    </source>
</evidence>
<dbReference type="GO" id="GO:1903785">
    <property type="term" value="P:L-valine transmembrane transport"/>
    <property type="evidence" value="ECO:0007669"/>
    <property type="project" value="TreeGrafter"/>
</dbReference>
<sequence length="253" mass="27124">MSAQKDAFAGARAMVPILLGIIPWALITGVTAVNAGLSPLQAISMSLIVFSGTAQLVMIDLIGQTASVIVIVGTAFIILLRFLMYSASIAPHFRHFSLFWKVICAHVLSDEGYVISLAEFRARNPKECNQKWFYLGSSVTLWATWQIGTIIGVIVGVQIPAGLSLDFVIPLTFTALLFSFLDDQPAILTAIVAGGVGITTSVIPNNLGLVIATFVGVTTGVFVEYRQGVFPTMSDPKAELDSEVDSVDERESL</sequence>
<evidence type="ECO:0000313" key="9">
    <source>
        <dbReference type="EMBL" id="GAA5050976.1"/>
    </source>
</evidence>
<dbReference type="InterPro" id="IPR011606">
    <property type="entry name" value="Brnchd-chn_aa_trnsp_permease"/>
</dbReference>
<accession>A0AAV3UHZ6</accession>
<protein>
    <submittedName>
        <fullName evidence="9">AzlC family ABC transporter permease</fullName>
    </submittedName>
</protein>
<comment type="subcellular location">
    <subcellularLocation>
        <location evidence="1">Cell membrane</location>
        <topology evidence="1">Multi-pass membrane protein</topology>
    </subcellularLocation>
</comment>
<feature type="transmembrane region" description="Helical" evidence="8">
    <location>
        <begin position="209"/>
        <end position="225"/>
    </location>
</feature>
<dbReference type="PANTHER" id="PTHR34979:SF1">
    <property type="entry name" value="INNER MEMBRANE PROTEIN YGAZ"/>
    <property type="match status" value="1"/>
</dbReference>
<evidence type="ECO:0000256" key="6">
    <source>
        <dbReference type="ARBA" id="ARBA00022989"/>
    </source>
</evidence>
<evidence type="ECO:0000256" key="8">
    <source>
        <dbReference type="SAM" id="Phobius"/>
    </source>
</evidence>
<feature type="transmembrane region" description="Helical" evidence="8">
    <location>
        <begin position="66"/>
        <end position="86"/>
    </location>
</feature>
<gene>
    <name evidence="9" type="ORF">GCM10025751_25690</name>
</gene>
<comment type="caution">
    <text evidence="9">The sequence shown here is derived from an EMBL/GenBank/DDBJ whole genome shotgun (WGS) entry which is preliminary data.</text>
</comment>
<dbReference type="PANTHER" id="PTHR34979">
    <property type="entry name" value="INNER MEMBRANE PROTEIN YGAZ"/>
    <property type="match status" value="1"/>
</dbReference>
<evidence type="ECO:0000313" key="10">
    <source>
        <dbReference type="Proteomes" id="UP001501729"/>
    </source>
</evidence>
<evidence type="ECO:0000256" key="3">
    <source>
        <dbReference type="ARBA" id="ARBA00022448"/>
    </source>
</evidence>
<evidence type="ECO:0000256" key="7">
    <source>
        <dbReference type="ARBA" id="ARBA00023136"/>
    </source>
</evidence>
<name>A0AAV3UHZ6_9EURY</name>
<keyword evidence="4" id="KW-1003">Cell membrane</keyword>
<proteinExistence type="inferred from homology"/>
<comment type="similarity">
    <text evidence="2">Belongs to the AzlC family.</text>
</comment>
<keyword evidence="7 8" id="KW-0472">Membrane</keyword>
<feature type="transmembrane region" description="Helical" evidence="8">
    <location>
        <begin position="12"/>
        <end position="33"/>
    </location>
</feature>
<dbReference type="GO" id="GO:0005886">
    <property type="term" value="C:plasma membrane"/>
    <property type="evidence" value="ECO:0007669"/>
    <property type="project" value="UniProtKB-SubCell"/>
</dbReference>
<feature type="transmembrane region" description="Helical" evidence="8">
    <location>
        <begin position="132"/>
        <end position="155"/>
    </location>
</feature>
<feature type="transmembrane region" description="Helical" evidence="8">
    <location>
        <begin position="161"/>
        <end position="181"/>
    </location>
</feature>
<evidence type="ECO:0000256" key="4">
    <source>
        <dbReference type="ARBA" id="ARBA00022475"/>
    </source>
</evidence>
<evidence type="ECO:0000256" key="1">
    <source>
        <dbReference type="ARBA" id="ARBA00004651"/>
    </source>
</evidence>
<dbReference type="RefSeq" id="WP_227777694.1">
    <property type="nucleotide sequence ID" value="NZ_BAABKX010000008.1"/>
</dbReference>
<keyword evidence="10" id="KW-1185">Reference proteome</keyword>
<evidence type="ECO:0000256" key="5">
    <source>
        <dbReference type="ARBA" id="ARBA00022692"/>
    </source>
</evidence>
<dbReference type="AlphaFoldDB" id="A0AAV3UHZ6"/>
<keyword evidence="6 8" id="KW-1133">Transmembrane helix</keyword>
<dbReference type="Proteomes" id="UP001501729">
    <property type="component" value="Unassembled WGS sequence"/>
</dbReference>